<evidence type="ECO:0000256" key="7">
    <source>
        <dbReference type="SAM" id="MobiDB-lite"/>
    </source>
</evidence>
<dbReference type="PANTHER" id="PTHR31194">
    <property type="entry name" value="SHN SHINE , DNA BINDING / TRANSCRIPTION FACTOR"/>
    <property type="match status" value="1"/>
</dbReference>
<dbReference type="EMBL" id="PNBA02000021">
    <property type="protein sequence ID" value="KAG6387754.1"/>
    <property type="molecule type" value="Genomic_DNA"/>
</dbReference>
<keyword evidence="3" id="KW-0805">Transcription regulation</keyword>
<keyword evidence="2" id="KW-0611">Plant defense</keyword>
<evidence type="ECO:0000256" key="1">
    <source>
        <dbReference type="ARBA" id="ARBA00004123"/>
    </source>
</evidence>
<gene>
    <name evidence="9" type="ORF">SASPL_152946</name>
</gene>
<feature type="region of interest" description="Disordered" evidence="7">
    <location>
        <begin position="132"/>
        <end position="192"/>
    </location>
</feature>
<organism evidence="9">
    <name type="scientific">Salvia splendens</name>
    <name type="common">Scarlet sage</name>
    <dbReference type="NCBI Taxonomy" id="180675"/>
    <lineage>
        <taxon>Eukaryota</taxon>
        <taxon>Viridiplantae</taxon>
        <taxon>Streptophyta</taxon>
        <taxon>Embryophyta</taxon>
        <taxon>Tracheophyta</taxon>
        <taxon>Spermatophyta</taxon>
        <taxon>Magnoliopsida</taxon>
        <taxon>eudicotyledons</taxon>
        <taxon>Gunneridae</taxon>
        <taxon>Pentapetalae</taxon>
        <taxon>asterids</taxon>
        <taxon>lamiids</taxon>
        <taxon>Lamiales</taxon>
        <taxon>Lamiaceae</taxon>
        <taxon>Nepetoideae</taxon>
        <taxon>Mentheae</taxon>
        <taxon>Salviinae</taxon>
        <taxon>Salvia</taxon>
        <taxon>Salvia subgen. Calosphace</taxon>
        <taxon>core Calosphace</taxon>
    </lineage>
</organism>
<dbReference type="PROSITE" id="PS51032">
    <property type="entry name" value="AP2_ERF"/>
    <property type="match status" value="1"/>
</dbReference>
<dbReference type="PANTHER" id="PTHR31194:SF218">
    <property type="entry name" value="AP2_ERF DOMAIN-CONTAINING PROTEIN"/>
    <property type="match status" value="1"/>
</dbReference>
<evidence type="ECO:0000256" key="3">
    <source>
        <dbReference type="ARBA" id="ARBA00023015"/>
    </source>
</evidence>
<evidence type="ECO:0000256" key="2">
    <source>
        <dbReference type="ARBA" id="ARBA00022821"/>
    </source>
</evidence>
<keyword evidence="4" id="KW-0238">DNA-binding</keyword>
<evidence type="ECO:0000256" key="6">
    <source>
        <dbReference type="ARBA" id="ARBA00023242"/>
    </source>
</evidence>
<dbReference type="GO" id="GO:0006952">
    <property type="term" value="P:defense response"/>
    <property type="evidence" value="ECO:0007669"/>
    <property type="project" value="UniProtKB-KW"/>
</dbReference>
<protein>
    <recommendedName>
        <fullName evidence="8">AP2/ERF domain-containing protein</fullName>
    </recommendedName>
</protein>
<keyword evidence="10" id="KW-1185">Reference proteome</keyword>
<dbReference type="InterPro" id="IPR001471">
    <property type="entry name" value="AP2/ERF_dom"/>
</dbReference>
<dbReference type="InterPro" id="IPR016177">
    <property type="entry name" value="DNA-bd_dom_sf"/>
</dbReference>
<feature type="region of interest" description="Disordered" evidence="7">
    <location>
        <begin position="1"/>
        <end position="25"/>
    </location>
</feature>
<evidence type="ECO:0000256" key="4">
    <source>
        <dbReference type="ARBA" id="ARBA00023125"/>
    </source>
</evidence>
<dbReference type="Pfam" id="PF00847">
    <property type="entry name" value="AP2"/>
    <property type="match status" value="1"/>
</dbReference>
<keyword evidence="6" id="KW-0539">Nucleus</keyword>
<dbReference type="InterPro" id="IPR050913">
    <property type="entry name" value="AP2/ERF_ERF"/>
</dbReference>
<comment type="caution">
    <text evidence="9">The sequence shown here is derived from an EMBL/GenBank/DDBJ whole genome shotgun (WGS) entry which is preliminary data.</text>
</comment>
<feature type="compositionally biased region" description="Polar residues" evidence="7">
    <location>
        <begin position="168"/>
        <end position="191"/>
    </location>
</feature>
<dbReference type="Gene3D" id="3.30.730.10">
    <property type="entry name" value="AP2/ERF domain"/>
    <property type="match status" value="1"/>
</dbReference>
<reference evidence="9" key="2">
    <citation type="submission" date="2020-08" db="EMBL/GenBank/DDBJ databases">
        <title>Plant Genome Project.</title>
        <authorList>
            <person name="Zhang R.-G."/>
        </authorList>
    </citation>
    <scope>NUCLEOTIDE SEQUENCE</scope>
    <source>
        <strain evidence="9">Huo1</strain>
        <tissue evidence="9">Leaf</tissue>
    </source>
</reference>
<proteinExistence type="predicted"/>
<dbReference type="Proteomes" id="UP000298416">
    <property type="component" value="Unassembled WGS sequence"/>
</dbReference>
<feature type="domain" description="AP2/ERF" evidence="8">
    <location>
        <begin position="77"/>
        <end position="134"/>
    </location>
</feature>
<dbReference type="SUPFAM" id="SSF54171">
    <property type="entry name" value="DNA-binding domain"/>
    <property type="match status" value="1"/>
</dbReference>
<sequence length="305" mass="34255">MPSAARTVRISVTDPDATDSSDNDEEEFDVIFRRQRVKKYVTEIRMETAVGGMRAAETLPPKPKPKPMKAPAPAARKYRGVRQRPWGKWAAEIRDPCRRVRLWLGTYNTAEEAAMVYDNAAIKLRGAAAQTNFTSPPVKEPASDSGYETSDESHNISSPISVLRRKSSNLSNETGQSSHTSDYTEPGQNHSVVPVHDINRSDPIFTGSEVQECQGEISMALNYSNEYLNIPFVNNFFDFQPQENLFSQDPSFFNDFTMRFDDFPPLNDVKLGDVKDSFQELGSLDVEDYFQDMNDFSAADALLAI</sequence>
<feature type="region of interest" description="Disordered" evidence="7">
    <location>
        <begin position="53"/>
        <end position="79"/>
    </location>
</feature>
<accession>A0A8X8W4L6</accession>
<feature type="compositionally biased region" description="Acidic residues" evidence="7">
    <location>
        <begin position="16"/>
        <end position="25"/>
    </location>
</feature>
<keyword evidence="5" id="KW-0804">Transcription</keyword>
<reference evidence="9" key="1">
    <citation type="submission" date="2018-01" db="EMBL/GenBank/DDBJ databases">
        <authorList>
            <person name="Mao J.F."/>
        </authorList>
    </citation>
    <scope>NUCLEOTIDE SEQUENCE</scope>
    <source>
        <strain evidence="9">Huo1</strain>
        <tissue evidence="9">Leaf</tissue>
    </source>
</reference>
<dbReference type="GO" id="GO:0003700">
    <property type="term" value="F:DNA-binding transcription factor activity"/>
    <property type="evidence" value="ECO:0007669"/>
    <property type="project" value="InterPro"/>
</dbReference>
<dbReference type="GO" id="GO:0005634">
    <property type="term" value="C:nucleus"/>
    <property type="evidence" value="ECO:0007669"/>
    <property type="project" value="UniProtKB-SubCell"/>
</dbReference>
<dbReference type="SMART" id="SM00380">
    <property type="entry name" value="AP2"/>
    <property type="match status" value="1"/>
</dbReference>
<name>A0A8X8W4L6_SALSN</name>
<evidence type="ECO:0000259" key="8">
    <source>
        <dbReference type="PROSITE" id="PS51032"/>
    </source>
</evidence>
<dbReference type="FunFam" id="3.30.730.10:FF:000001">
    <property type="entry name" value="Ethylene-responsive transcription factor 2"/>
    <property type="match status" value="1"/>
</dbReference>
<comment type="subcellular location">
    <subcellularLocation>
        <location evidence="1">Nucleus</location>
    </subcellularLocation>
</comment>
<dbReference type="GO" id="GO:0003677">
    <property type="term" value="F:DNA binding"/>
    <property type="evidence" value="ECO:0007669"/>
    <property type="project" value="UniProtKB-KW"/>
</dbReference>
<evidence type="ECO:0000313" key="9">
    <source>
        <dbReference type="EMBL" id="KAG6387754.1"/>
    </source>
</evidence>
<evidence type="ECO:0000313" key="10">
    <source>
        <dbReference type="Proteomes" id="UP000298416"/>
    </source>
</evidence>
<dbReference type="InterPro" id="IPR036955">
    <property type="entry name" value="AP2/ERF_dom_sf"/>
</dbReference>
<dbReference type="PRINTS" id="PR00367">
    <property type="entry name" value="ETHRSPELEMNT"/>
</dbReference>
<dbReference type="AlphaFoldDB" id="A0A8X8W4L6"/>
<dbReference type="CDD" id="cd00018">
    <property type="entry name" value="AP2"/>
    <property type="match status" value="1"/>
</dbReference>
<evidence type="ECO:0000256" key="5">
    <source>
        <dbReference type="ARBA" id="ARBA00023163"/>
    </source>
</evidence>